<accession>A0AAJ8DXW6</accession>
<name>A0AAJ8DXW6_ASPNG</name>
<dbReference type="GeneID" id="84589965"/>
<proteinExistence type="predicted"/>
<organism evidence="1">
    <name type="scientific">Aspergillus niger</name>
    <dbReference type="NCBI Taxonomy" id="5061"/>
    <lineage>
        <taxon>Eukaryota</taxon>
        <taxon>Fungi</taxon>
        <taxon>Dikarya</taxon>
        <taxon>Ascomycota</taxon>
        <taxon>Pezizomycotina</taxon>
        <taxon>Eurotiomycetes</taxon>
        <taxon>Eurotiomycetidae</taxon>
        <taxon>Eurotiales</taxon>
        <taxon>Aspergillaceae</taxon>
        <taxon>Aspergillus</taxon>
        <taxon>Aspergillus subgen. Circumdati</taxon>
    </lineage>
</organism>
<sequence length="113" mass="12777">MMDLIEHEMEMYYALNTPGCPIEELRRVYAKRNGQSCQGDEQNQTEPDMQHFGFLHMDIRVSAGSKHLLQPSLLYVRSSNSGASRSQVVNGFYRDCDGSVTRIHQKLGNIGGK</sequence>
<dbReference type="KEGG" id="ang:An01g05940"/>
<reference evidence="1" key="2">
    <citation type="submission" date="2025-08" db="UniProtKB">
        <authorList>
            <consortium name="RefSeq"/>
        </authorList>
    </citation>
    <scope>IDENTIFICATION</scope>
</reference>
<dbReference type="RefSeq" id="XP_059599674.1">
    <property type="nucleotide sequence ID" value="XM_059748443.1"/>
</dbReference>
<dbReference type="AlphaFoldDB" id="A0AAJ8DXW6"/>
<reference evidence="1" key="1">
    <citation type="submission" date="2025-02" db="EMBL/GenBank/DDBJ databases">
        <authorList>
            <consortium name="NCBI Genome Project"/>
        </authorList>
    </citation>
    <scope>NUCLEOTIDE SEQUENCE</scope>
</reference>
<evidence type="ECO:0000313" key="1">
    <source>
        <dbReference type="RefSeq" id="XP_059599674.1"/>
    </source>
</evidence>
<dbReference type="VEuPathDB" id="FungiDB:An01g05940"/>
<protein>
    <submittedName>
        <fullName evidence="1">Uncharacterized protein</fullName>
    </submittedName>
</protein>
<gene>
    <name evidence="1" type="ORF">An01g05940</name>
</gene>